<dbReference type="EMBL" id="BOOH01000023">
    <property type="protein sequence ID" value="GIH77014.1"/>
    <property type="molecule type" value="Genomic_DNA"/>
</dbReference>
<feature type="compositionally biased region" description="Acidic residues" evidence="1">
    <location>
        <begin position="1"/>
        <end position="10"/>
    </location>
</feature>
<proteinExistence type="predicted"/>
<sequence length="115" mass="11104">MDGDPVDGDPVDAGGATEGLGADGSCALGLGAAPGSTRIVTPSDPEAPRATTSITRRTALSGRTTGSAGRTVIERITGPPAAGCAAAAAGTAQAPAAMDARRTLTLMITTLGSVR</sequence>
<evidence type="ECO:0000313" key="3">
    <source>
        <dbReference type="Proteomes" id="UP000616724"/>
    </source>
</evidence>
<accession>A0A8J3W534</accession>
<comment type="caution">
    <text evidence="2">The sequence shown here is derived from an EMBL/GenBank/DDBJ whole genome shotgun (WGS) entry which is preliminary data.</text>
</comment>
<name>A0A8J3W534_9ACTN</name>
<evidence type="ECO:0000256" key="1">
    <source>
        <dbReference type="SAM" id="MobiDB-lite"/>
    </source>
</evidence>
<protein>
    <submittedName>
        <fullName evidence="2">Uncharacterized protein</fullName>
    </submittedName>
</protein>
<organism evidence="2 3">
    <name type="scientific">Planobispora longispora</name>
    <dbReference type="NCBI Taxonomy" id="28887"/>
    <lineage>
        <taxon>Bacteria</taxon>
        <taxon>Bacillati</taxon>
        <taxon>Actinomycetota</taxon>
        <taxon>Actinomycetes</taxon>
        <taxon>Streptosporangiales</taxon>
        <taxon>Streptosporangiaceae</taxon>
        <taxon>Planobispora</taxon>
    </lineage>
</organism>
<gene>
    <name evidence="2" type="ORF">Plo01_34430</name>
</gene>
<dbReference type="AlphaFoldDB" id="A0A8J3W534"/>
<reference evidence="2 3" key="1">
    <citation type="submission" date="2021-01" db="EMBL/GenBank/DDBJ databases">
        <title>Whole genome shotgun sequence of Planobispora longispora NBRC 13918.</title>
        <authorList>
            <person name="Komaki H."/>
            <person name="Tamura T."/>
        </authorList>
    </citation>
    <scope>NUCLEOTIDE SEQUENCE [LARGE SCALE GENOMIC DNA]</scope>
    <source>
        <strain evidence="2 3">NBRC 13918</strain>
    </source>
</reference>
<dbReference type="Proteomes" id="UP000616724">
    <property type="component" value="Unassembled WGS sequence"/>
</dbReference>
<keyword evidence="3" id="KW-1185">Reference proteome</keyword>
<evidence type="ECO:0000313" key="2">
    <source>
        <dbReference type="EMBL" id="GIH77014.1"/>
    </source>
</evidence>
<feature type="region of interest" description="Disordered" evidence="1">
    <location>
        <begin position="1"/>
        <end position="52"/>
    </location>
</feature>